<protein>
    <submittedName>
        <fullName evidence="3">Uncharacterized protein</fullName>
    </submittedName>
</protein>
<comment type="caution">
    <text evidence="3">The sequence shown here is derived from an EMBL/GenBank/DDBJ whole genome shotgun (WGS) entry which is preliminary data.</text>
</comment>
<reference evidence="4" key="1">
    <citation type="submission" date="2017-09" db="EMBL/GenBank/DDBJ databases">
        <title>Depth-based differentiation of microbial function through sediment-hosted aquifers and enrichment of novel symbionts in the deep terrestrial subsurface.</title>
        <authorList>
            <person name="Probst A.J."/>
            <person name="Ladd B."/>
            <person name="Jarett J.K."/>
            <person name="Geller-Mcgrath D.E."/>
            <person name="Sieber C.M.K."/>
            <person name="Emerson J.B."/>
            <person name="Anantharaman K."/>
            <person name="Thomas B.C."/>
            <person name="Malmstrom R."/>
            <person name="Stieglmeier M."/>
            <person name="Klingl A."/>
            <person name="Woyke T."/>
            <person name="Ryan C.M."/>
            <person name="Banfield J.F."/>
        </authorList>
    </citation>
    <scope>NUCLEOTIDE SEQUENCE [LARGE SCALE GENOMIC DNA]</scope>
</reference>
<feature type="transmembrane region" description="Helical" evidence="2">
    <location>
        <begin position="331"/>
        <end position="350"/>
    </location>
</feature>
<sequence length="436" mass="46526">MDEELPAGWTKLAAPTSTITVLDGQSYNNNNFINYFQGGSGGEPEPEPSPPVLPSVVGGGGGFTARPSVNLSASYPAEKELGKEVLETLVVSNDGNIILTNGVLILDLNEEKLQLKSAFPVWSSFNQAEQKATWQITALAVSGEQSINLTVMPIAQGLAETSGAVVFDQAEDSLIYSEIINPSSFGVGGEGSSTGEGGAVGPTAPTGGQVGGGATTASPTEEASGKEIVVAGEESAPDQEIVVTGGAGAVEGATVQACPVCPWWVWLLAVILHLWTIGAYSFIIKEQASKKGAQSELPFSPPFPWLWLSLVAVSLAIIYILFLTICNFPPLILILPFIVYLAVLAAYHFIVSQKKQGPWPFVPLLVAIGPIAVYLFGGVWAWWIWLLVLGLYVLSVIFYHNAIDKEPNSHAWWWTMLFLTLLVLVLEIAIARHLPL</sequence>
<feature type="transmembrane region" description="Helical" evidence="2">
    <location>
        <begin position="357"/>
        <end position="376"/>
    </location>
</feature>
<feature type="transmembrane region" description="Helical" evidence="2">
    <location>
        <begin position="263"/>
        <end position="284"/>
    </location>
</feature>
<evidence type="ECO:0000256" key="1">
    <source>
        <dbReference type="SAM" id="MobiDB-lite"/>
    </source>
</evidence>
<feature type="transmembrane region" description="Helical" evidence="2">
    <location>
        <begin position="382"/>
        <end position="399"/>
    </location>
</feature>
<keyword evidence="2" id="KW-0812">Transmembrane</keyword>
<feature type="transmembrane region" description="Helical" evidence="2">
    <location>
        <begin position="411"/>
        <end position="431"/>
    </location>
</feature>
<accession>A0A2M7MH06</accession>
<evidence type="ECO:0000313" key="4">
    <source>
        <dbReference type="Proteomes" id="UP000230658"/>
    </source>
</evidence>
<feature type="region of interest" description="Disordered" evidence="1">
    <location>
        <begin position="187"/>
        <end position="222"/>
    </location>
</feature>
<gene>
    <name evidence="3" type="ORF">COZ26_02035</name>
</gene>
<dbReference type="Proteomes" id="UP000230658">
    <property type="component" value="Unassembled WGS sequence"/>
</dbReference>
<name>A0A2M7MH06_9BACT</name>
<keyword evidence="2" id="KW-0472">Membrane</keyword>
<dbReference type="EMBL" id="PFJV01000048">
    <property type="protein sequence ID" value="PIX92393.1"/>
    <property type="molecule type" value="Genomic_DNA"/>
</dbReference>
<evidence type="ECO:0000313" key="3">
    <source>
        <dbReference type="EMBL" id="PIX92393.1"/>
    </source>
</evidence>
<dbReference type="AlphaFoldDB" id="A0A2M7MH06"/>
<feature type="compositionally biased region" description="Gly residues" evidence="1">
    <location>
        <begin position="187"/>
        <end position="200"/>
    </location>
</feature>
<proteinExistence type="predicted"/>
<organism evidence="3 4">
    <name type="scientific">Candidatus Kuenenbacteria bacterium CG_4_10_14_3_um_filter_39_14</name>
    <dbReference type="NCBI Taxonomy" id="1974614"/>
    <lineage>
        <taxon>Bacteria</taxon>
        <taxon>Candidatus Kueneniibacteriota</taxon>
    </lineage>
</organism>
<keyword evidence="2" id="KW-1133">Transmembrane helix</keyword>
<feature type="transmembrane region" description="Helical" evidence="2">
    <location>
        <begin position="305"/>
        <end position="325"/>
    </location>
</feature>
<evidence type="ECO:0000256" key="2">
    <source>
        <dbReference type="SAM" id="Phobius"/>
    </source>
</evidence>